<evidence type="ECO:0000313" key="4">
    <source>
        <dbReference type="Proteomes" id="UP000015500"/>
    </source>
</evidence>
<dbReference type="KEGG" id="gjf:M493_08770"/>
<evidence type="ECO:0000313" key="3">
    <source>
        <dbReference type="EMBL" id="AGT32029.1"/>
    </source>
</evidence>
<dbReference type="STRING" id="1921421.M493_08770"/>
<accession>S5YZ88</accession>
<feature type="compositionally biased region" description="Basic and acidic residues" evidence="2">
    <location>
        <begin position="313"/>
        <end position="394"/>
    </location>
</feature>
<gene>
    <name evidence="3" type="ORF">M493_08770</name>
</gene>
<keyword evidence="1" id="KW-0175">Coiled coil</keyword>
<dbReference type="HOGENOM" id="CLU_686552_0_0_9"/>
<dbReference type="EMBL" id="CP006254">
    <property type="protein sequence ID" value="AGT32029.1"/>
    <property type="molecule type" value="Genomic_DNA"/>
</dbReference>
<dbReference type="AlphaFoldDB" id="S5YZ88"/>
<feature type="coiled-coil region" evidence="1">
    <location>
        <begin position="154"/>
        <end position="181"/>
    </location>
</feature>
<sequence>MVVYDMHGASMPLESNGEWQSLIGKTVTVYRGGPESKTGKLLDVQSDYLALFNENESAMIYYALHHVQSISENAKANSVPSFSSSSSEPVLPIGAPNFHELLSSLVNERIQVNQGGPESKQGTLLGVSDDHIILFTKDDGIVFYHLRHIKSVRVQTNNEENKAAANEVQAARHEVHAAEEAAAQASGHNVMEAAGKAAHTSEGAPEGQEHDLSPPPVYVKAENFADLFARLTHTWVAINRGGPEAVEGILVSGGSGYYTIVNRDEIIRMNPEHMKSISCGPKGAFQAMNATNAEEEKETGQTKAAHGSNQAGHEAKKTENAQKQEAGEAKAKQKEQGGKKKAEGKEKEKEKARQGERQVNDKVREQGKDQKKTDGQGDKKKAEEKGKGEKAKKGDRSHRRG</sequence>
<organism evidence="3 4">
    <name type="scientific">Geobacillus genomosp. 3</name>
    <dbReference type="NCBI Taxonomy" id="1921421"/>
    <lineage>
        <taxon>Bacteria</taxon>
        <taxon>Bacillati</taxon>
        <taxon>Bacillota</taxon>
        <taxon>Bacilli</taxon>
        <taxon>Bacillales</taxon>
        <taxon>Anoxybacillaceae</taxon>
        <taxon>Geobacillus</taxon>
    </lineage>
</organism>
<dbReference type="RefSeq" id="WP_020959835.1">
    <property type="nucleotide sequence ID" value="NC_022080.4"/>
</dbReference>
<evidence type="ECO:0008006" key="5">
    <source>
        <dbReference type="Google" id="ProtNLM"/>
    </source>
</evidence>
<evidence type="ECO:0000256" key="1">
    <source>
        <dbReference type="SAM" id="Coils"/>
    </source>
</evidence>
<dbReference type="OrthoDB" id="2452727at2"/>
<keyword evidence="4" id="KW-1185">Reference proteome</keyword>
<protein>
    <recommendedName>
        <fullName evidence="5">Spore coat protein CotH</fullName>
    </recommendedName>
</protein>
<dbReference type="PATRIC" id="fig|1345697.3.peg.1682"/>
<reference evidence="3 4" key="1">
    <citation type="journal article" date="2014" name="Genome Announc.">
        <title>Complete Genome Sequence of the Thermophilic Polychlorinated Biphenyl Degrader Geobacillus sp. Strain JF8 (NBRC 109937).</title>
        <authorList>
            <person name="Shintani M."/>
            <person name="Ohtsubo Y."/>
            <person name="Fukuda K."/>
            <person name="Hosoyama A."/>
            <person name="Ohji S."/>
            <person name="Yamazoe A."/>
            <person name="Fujita N."/>
            <person name="Nagata Y."/>
            <person name="Tsuda M."/>
            <person name="Hatta T."/>
            <person name="Kimbara K."/>
        </authorList>
    </citation>
    <scope>NUCLEOTIDE SEQUENCE [LARGE SCALE GENOMIC DNA]</scope>
    <source>
        <strain evidence="3 4">JF8</strain>
    </source>
</reference>
<dbReference type="Proteomes" id="UP000015500">
    <property type="component" value="Chromosome"/>
</dbReference>
<proteinExistence type="predicted"/>
<evidence type="ECO:0000256" key="2">
    <source>
        <dbReference type="SAM" id="MobiDB-lite"/>
    </source>
</evidence>
<name>S5YZ88_GEOG3</name>
<feature type="region of interest" description="Disordered" evidence="2">
    <location>
        <begin position="292"/>
        <end position="401"/>
    </location>
</feature>